<proteinExistence type="predicted"/>
<protein>
    <submittedName>
        <fullName evidence="3">Uncharacterized protein</fullName>
    </submittedName>
</protein>
<feature type="region of interest" description="Disordered" evidence="1">
    <location>
        <begin position="31"/>
        <end position="56"/>
    </location>
</feature>
<comment type="caution">
    <text evidence="3">The sequence shown here is derived from an EMBL/GenBank/DDBJ whole genome shotgun (WGS) entry which is preliminary data.</text>
</comment>
<keyword evidence="2" id="KW-1133">Transmembrane helix</keyword>
<organism evidence="3 4">
    <name type="scientific">Tricholomella constricta</name>
    <dbReference type="NCBI Taxonomy" id="117010"/>
    <lineage>
        <taxon>Eukaryota</taxon>
        <taxon>Fungi</taxon>
        <taxon>Dikarya</taxon>
        <taxon>Basidiomycota</taxon>
        <taxon>Agaricomycotina</taxon>
        <taxon>Agaricomycetes</taxon>
        <taxon>Agaricomycetidae</taxon>
        <taxon>Agaricales</taxon>
        <taxon>Tricholomatineae</taxon>
        <taxon>Lyophyllaceae</taxon>
        <taxon>Tricholomella</taxon>
    </lineage>
</organism>
<evidence type="ECO:0000313" key="3">
    <source>
        <dbReference type="EMBL" id="KAF5372322.1"/>
    </source>
</evidence>
<feature type="compositionally biased region" description="Polar residues" evidence="1">
    <location>
        <begin position="766"/>
        <end position="781"/>
    </location>
</feature>
<sequence>MFGSTSLIKITLGLNSIYLLNISASISMSSTSSRSIHRPNVGTPDLEGRLQEGGALPGERENLRSFRQGVRFAGYDNTGEPVQPNLGRSESPVFGGPIHGRRWTPRYQYQPSTVEPSLYPTSMDRGWHAPMSYVAVDPFIPSVAQSLGNFAHANPTDQVLSAHPHMDQQPSTYIPPPPPSPLYQGKLYPIVPSTSRLLLAFLFDTLPRQVYLHLLLRLPSLYFSRVARIFEDAELSMPDIKKMAVINANQWSYSSGMVPNWNTPAIVSPHFSNLKASWEQFIDTLMKEWKTLNLVAVLLSSAILTTLQLDAAIADPITRTSGLLALISSLMSLLYGCLYTLRFNTMRRTHKAAEWAQGSGGTEIENPDMVERLGTTCHALNMAFVVDRLLIMQIISNTELVNLGSTNDPVLEVSPSAALGIRIAITAVFTLGIVYFVLIVNTFRRYGDVMDMAWRRRIFELATESANNAPFPIQLQPQASNLVPDAAAPPLRDHMLPGPFPYIPLQASRPAFVYPSRRPPPNYTTTPLQRGSDNPSFSENPSFARIPPYHVSMAAAPAFKTVKVVDLRFMAHIEHERPEVLGERDIQPDDWARFISDTSTAWDNQYRDLRVQGSGRLPPRQLVTAQFIAWWNVLFFSFRGAQAVLCEENALDDPNSPLYSIYLVDIRSSPEEYHGDPLQFKSGALAERFGSIPEGLQHIFDPVDQREETPRLGQMDMDPGAHAERNIHWSAPERAADSAGGLSSDSGLPVAGEYADLDSASSLSSGSNFADTYGTPANSHHNLPGPSFLTSAVPGVTLSRPVSSPYQADPDQAHRDG</sequence>
<feature type="region of interest" description="Disordered" evidence="1">
    <location>
        <begin position="74"/>
        <end position="94"/>
    </location>
</feature>
<dbReference type="EMBL" id="JAACJP010000043">
    <property type="protein sequence ID" value="KAF5372322.1"/>
    <property type="molecule type" value="Genomic_DNA"/>
</dbReference>
<reference evidence="3 4" key="1">
    <citation type="journal article" date="2020" name="ISME J.">
        <title>Uncovering the hidden diversity of litter-decomposition mechanisms in mushroom-forming fungi.</title>
        <authorList>
            <person name="Floudas D."/>
            <person name="Bentzer J."/>
            <person name="Ahren D."/>
            <person name="Johansson T."/>
            <person name="Persson P."/>
            <person name="Tunlid A."/>
        </authorList>
    </citation>
    <scope>NUCLEOTIDE SEQUENCE [LARGE SCALE GENOMIC DNA]</scope>
    <source>
        <strain evidence="3 4">CBS 661.87</strain>
    </source>
</reference>
<gene>
    <name evidence="3" type="ORF">D9615_009245</name>
</gene>
<evidence type="ECO:0000313" key="4">
    <source>
        <dbReference type="Proteomes" id="UP000565441"/>
    </source>
</evidence>
<keyword evidence="2" id="KW-0472">Membrane</keyword>
<evidence type="ECO:0000256" key="1">
    <source>
        <dbReference type="SAM" id="MobiDB-lite"/>
    </source>
</evidence>
<feature type="transmembrane region" description="Helical" evidence="2">
    <location>
        <begin position="291"/>
        <end position="309"/>
    </location>
</feature>
<accession>A0A8H5LWN9</accession>
<feature type="transmembrane region" description="Helical" evidence="2">
    <location>
        <begin position="416"/>
        <end position="440"/>
    </location>
</feature>
<feature type="region of interest" description="Disordered" evidence="1">
    <location>
        <begin position="516"/>
        <end position="539"/>
    </location>
</feature>
<feature type="region of interest" description="Disordered" evidence="1">
    <location>
        <begin position="759"/>
        <end position="817"/>
    </location>
</feature>
<feature type="compositionally biased region" description="Polar residues" evidence="1">
    <location>
        <begin position="523"/>
        <end position="539"/>
    </location>
</feature>
<dbReference type="AlphaFoldDB" id="A0A8H5LWN9"/>
<evidence type="ECO:0000256" key="2">
    <source>
        <dbReference type="SAM" id="Phobius"/>
    </source>
</evidence>
<dbReference type="Proteomes" id="UP000565441">
    <property type="component" value="Unassembled WGS sequence"/>
</dbReference>
<name>A0A8H5LWN9_9AGAR</name>
<keyword evidence="4" id="KW-1185">Reference proteome</keyword>
<keyword evidence="2" id="KW-0812">Transmembrane</keyword>
<feature type="transmembrane region" description="Helical" evidence="2">
    <location>
        <begin position="321"/>
        <end position="341"/>
    </location>
</feature>
<dbReference type="OrthoDB" id="3062801at2759"/>